<dbReference type="InterPro" id="IPR001753">
    <property type="entry name" value="Enoyl-CoA_hydra/iso"/>
</dbReference>
<evidence type="ECO:0000313" key="10">
    <source>
        <dbReference type="Proteomes" id="UP001481677"/>
    </source>
</evidence>
<proteinExistence type="inferred from homology"/>
<evidence type="ECO:0000256" key="6">
    <source>
        <dbReference type="ARBA" id="ARBA00040545"/>
    </source>
</evidence>
<dbReference type="Gene3D" id="3.90.226.10">
    <property type="entry name" value="2-enoyl-CoA Hydratase, Chain A, domain 1"/>
    <property type="match status" value="1"/>
</dbReference>
<dbReference type="Gene3D" id="1.10.12.10">
    <property type="entry name" value="Lyase 2-enoyl-coa Hydratase, Chain A, domain 2"/>
    <property type="match status" value="1"/>
</dbReference>
<dbReference type="RefSeq" id="WP_028371044.1">
    <property type="nucleotide sequence ID" value="NZ_JAZHFZ010000077.1"/>
</dbReference>
<evidence type="ECO:0000256" key="3">
    <source>
        <dbReference type="ARBA" id="ARBA00022946"/>
    </source>
</evidence>
<evidence type="ECO:0000256" key="1">
    <source>
        <dbReference type="ARBA" id="ARBA00005254"/>
    </source>
</evidence>
<dbReference type="AlphaFoldDB" id="A0A5C6VPG7"/>
<dbReference type="Proteomes" id="UP000321776">
    <property type="component" value="Unassembled WGS sequence"/>
</dbReference>
<accession>A0A5C6VPG7</accession>
<protein>
    <recommendedName>
        <fullName evidence="6">Enoyl-CoA hydratase domain-containing protein 3, mitochondrial</fullName>
    </recommendedName>
</protein>
<evidence type="ECO:0000313" key="7">
    <source>
        <dbReference type="EMBL" id="MEM5345178.1"/>
    </source>
</evidence>
<evidence type="ECO:0000313" key="9">
    <source>
        <dbReference type="Proteomes" id="UP000321776"/>
    </source>
</evidence>
<keyword evidence="10" id="KW-1185">Reference proteome</keyword>
<dbReference type="PANTHER" id="PTHR43602">
    <property type="match status" value="1"/>
</dbReference>
<dbReference type="PANTHER" id="PTHR43602:SF1">
    <property type="entry name" value="ENOYL-COA HYDRATASE DOMAIN-CONTAINING PROTEIN 3, MITOCHONDRIAL"/>
    <property type="match status" value="1"/>
</dbReference>
<dbReference type="EMBL" id="VOQS01000001">
    <property type="protein sequence ID" value="TXC87342.1"/>
    <property type="molecule type" value="Genomic_DNA"/>
</dbReference>
<dbReference type="SUPFAM" id="SSF52096">
    <property type="entry name" value="ClpP/crotonase"/>
    <property type="match status" value="1"/>
</dbReference>
<keyword evidence="4" id="KW-0443">Lipid metabolism</keyword>
<dbReference type="NCBIfam" id="NF006008">
    <property type="entry name" value="PRK08139.1"/>
    <property type="match status" value="1"/>
</dbReference>
<comment type="similarity">
    <text evidence="1">Belongs to the enoyl-CoA hydratase/isomerase family.</text>
</comment>
<keyword evidence="2" id="KW-0276">Fatty acid metabolism</keyword>
<name>A0A5C6VPG7_9BURK</name>
<evidence type="ECO:0000313" key="8">
    <source>
        <dbReference type="EMBL" id="TXC87342.1"/>
    </source>
</evidence>
<dbReference type="Proteomes" id="UP001481677">
    <property type="component" value="Unassembled WGS sequence"/>
</dbReference>
<evidence type="ECO:0000256" key="4">
    <source>
        <dbReference type="ARBA" id="ARBA00023098"/>
    </source>
</evidence>
<gene>
    <name evidence="8" type="ORF">FRZ40_07025</name>
    <name evidence="7" type="ORF">V4C56_36835</name>
</gene>
<reference evidence="8" key="2">
    <citation type="submission" date="2019-08" db="EMBL/GenBank/DDBJ databases">
        <authorList>
            <person name="Im W.-T."/>
        </authorList>
    </citation>
    <scope>NUCLEOTIDE SEQUENCE</scope>
    <source>
        <strain evidence="8">NF 2-5-3</strain>
    </source>
</reference>
<reference evidence="7 10" key="3">
    <citation type="submission" date="2024-01" db="EMBL/GenBank/DDBJ databases">
        <title>The diversity of rhizobia nodulating Mimosa spp. in eleven states of Brazil covering several biomes is determined by host plant, location, and edaphic factors.</title>
        <authorList>
            <person name="Rouws L."/>
            <person name="Barauna A."/>
            <person name="Beukes C."/>
            <person name="De Faria S.M."/>
            <person name="Gross E."/>
            <person name="Dos Reis Junior F.B."/>
            <person name="Simon M."/>
            <person name="Maluk M."/>
            <person name="Odee D.W."/>
            <person name="Kenicer G."/>
            <person name="Young J.P.W."/>
            <person name="Reis V.M."/>
            <person name="Zilli J."/>
            <person name="James E.K."/>
        </authorList>
    </citation>
    <scope>NUCLEOTIDE SEQUENCE [LARGE SCALE GENOMIC DNA]</scope>
    <source>
        <strain evidence="7 10">JPY530</strain>
    </source>
</reference>
<reference evidence="8 9" key="1">
    <citation type="journal article" date="2018" name="Int. J. Syst. Evol. Microbiol.">
        <title>Paraburkholderia azotifigens sp. nov., a nitrogen-fixing bacterium isolated from paddy soil.</title>
        <authorList>
            <person name="Choi G.M."/>
            <person name="Im W.T."/>
        </authorList>
    </citation>
    <scope>NUCLEOTIDE SEQUENCE [LARGE SCALE GENOMIC DNA]</scope>
    <source>
        <strain evidence="8 9">NF 2-5-3</strain>
    </source>
</reference>
<sequence length="269" mass="28850">MNAEATGALIELTRDAYDVRGAVRLTLNRPDAFNALSEGLLDEMQTHLAEVAKSDARVVVIAGAGRAFCAGHDLKEMRAAPSLDYYQSLFARCTKLMLAIQRMPQPVIARVHGTATAAGCQLVAMCDLAVAADTARFAVSGVNLGLFCATPSVPLSRNLSRKAALEMLLTGDFIDAMAAKQQGLVNRVVPMDSLDIEVAALAQSICAKPREAVEAGKGLFYRQLEMGIEAAYQLAGQTMACNMMNESALEGVQAFIDKRPPDWKPTSDR</sequence>
<dbReference type="InterPro" id="IPR029045">
    <property type="entry name" value="ClpP/crotonase-like_dom_sf"/>
</dbReference>
<comment type="caution">
    <text evidence="8">The sequence shown here is derived from an EMBL/GenBank/DDBJ whole genome shotgun (WGS) entry which is preliminary data.</text>
</comment>
<keyword evidence="3" id="KW-0809">Transit peptide</keyword>
<comment type="function">
    <text evidence="5">May play a role in fatty acid biosynthesis and insulin sensitivity.</text>
</comment>
<dbReference type="GO" id="GO:0006631">
    <property type="term" value="P:fatty acid metabolic process"/>
    <property type="evidence" value="ECO:0007669"/>
    <property type="project" value="UniProtKB-KW"/>
</dbReference>
<evidence type="ECO:0000256" key="2">
    <source>
        <dbReference type="ARBA" id="ARBA00022832"/>
    </source>
</evidence>
<dbReference type="InterPro" id="IPR014748">
    <property type="entry name" value="Enoyl-CoA_hydra_C"/>
</dbReference>
<dbReference type="EMBL" id="JAZHGA010000043">
    <property type="protein sequence ID" value="MEM5345178.1"/>
    <property type="molecule type" value="Genomic_DNA"/>
</dbReference>
<organism evidence="8 9">
    <name type="scientific">Paraburkholderia azotifigens</name>
    <dbReference type="NCBI Taxonomy" id="2057004"/>
    <lineage>
        <taxon>Bacteria</taxon>
        <taxon>Pseudomonadati</taxon>
        <taxon>Pseudomonadota</taxon>
        <taxon>Betaproteobacteria</taxon>
        <taxon>Burkholderiales</taxon>
        <taxon>Burkholderiaceae</taxon>
        <taxon>Paraburkholderia</taxon>
    </lineage>
</organism>
<dbReference type="CDD" id="cd06558">
    <property type="entry name" value="crotonase-like"/>
    <property type="match status" value="1"/>
</dbReference>
<evidence type="ECO:0000256" key="5">
    <source>
        <dbReference type="ARBA" id="ARBA00037410"/>
    </source>
</evidence>
<dbReference type="InterPro" id="IPR052377">
    <property type="entry name" value="Mitochondrial_ECH-domain"/>
</dbReference>
<dbReference type="GO" id="GO:0016836">
    <property type="term" value="F:hydro-lyase activity"/>
    <property type="evidence" value="ECO:0007669"/>
    <property type="project" value="TreeGrafter"/>
</dbReference>
<keyword evidence="8" id="KW-0456">Lyase</keyword>
<dbReference type="Pfam" id="PF00378">
    <property type="entry name" value="ECH_1"/>
    <property type="match status" value="1"/>
</dbReference>